<reference evidence="1" key="1">
    <citation type="submission" date="2023-10" db="EMBL/GenBank/DDBJ databases">
        <authorList>
            <person name="Rodriguez Cubillos JULIANA M."/>
            <person name="De Vega J."/>
        </authorList>
    </citation>
    <scope>NUCLEOTIDE SEQUENCE</scope>
</reference>
<name>A0ACB0M2B9_TRIPR</name>
<protein>
    <submittedName>
        <fullName evidence="1">Uncharacterized protein</fullName>
    </submittedName>
</protein>
<gene>
    <name evidence="1" type="ORF">MILVUS5_LOCUS38104</name>
</gene>
<evidence type="ECO:0000313" key="1">
    <source>
        <dbReference type="EMBL" id="CAJ2674967.1"/>
    </source>
</evidence>
<accession>A0ACB0M2B9</accession>
<sequence length="674" mass="76764">MGPFSGIKQDFNGRREVYKQDWTCAVSTGLRIFAPTFYIFFASALPVIAFGEQLNRDTDGTLSTVETLTSTAMCGIIHSIFGGQPLLILGVAEPTVIMYTILYSFCSRRPELGPKLFLAWAGWVCVWTSFLLILLAVFNACTIISRFTRLAEELFGTLITVLFFQEAVEGLISEFKIPKDANPSLEEYQFHWRYTNGLLSIIFFFGLLFTAILSRRARKWRYGTGWIRGIIADYGVPLMVVFWTILSYTVPSKVPSDVPRRLFCKLPWEAASLYHWTVVKDMGKVPLPFIFGAFIPAVMIAGLYFFDHSVASKLAQQKDFNLQKPSAYHYDILLLGIMTFICGILGLPPANGVLPQSPMHTKSLAILRRQMIRKKVVKSAKECIRQQGSTSELYGTMRAVFIEMDAAPTVKELESLKEAVMKTNEKSGTKEKFDPIKHIDAYLPVRVNEQRMSNLLQSLLVALSLLAISIIRKIPSSVLWGYFAYMAIDSLYGNQFWERLLLLFITPKRHYKILEGSHASFFESVPYQIIAAFTGLQFLYFVICYGLTWIPIGGILFPLPFFLLITIREKLLPRLFKANHLQELDASEYEEIIGAPLGPYNIPLLENDGLASSDNHDTSEEDYYDAEILDEMTTFRGELKFRTVNQNDNSRSFNRSFTYGFNEDRHVQVYPEYQ</sequence>
<organism evidence="1 2">
    <name type="scientific">Trifolium pratense</name>
    <name type="common">Red clover</name>
    <dbReference type="NCBI Taxonomy" id="57577"/>
    <lineage>
        <taxon>Eukaryota</taxon>
        <taxon>Viridiplantae</taxon>
        <taxon>Streptophyta</taxon>
        <taxon>Embryophyta</taxon>
        <taxon>Tracheophyta</taxon>
        <taxon>Spermatophyta</taxon>
        <taxon>Magnoliopsida</taxon>
        <taxon>eudicotyledons</taxon>
        <taxon>Gunneridae</taxon>
        <taxon>Pentapetalae</taxon>
        <taxon>rosids</taxon>
        <taxon>fabids</taxon>
        <taxon>Fabales</taxon>
        <taxon>Fabaceae</taxon>
        <taxon>Papilionoideae</taxon>
        <taxon>50 kb inversion clade</taxon>
        <taxon>NPAAA clade</taxon>
        <taxon>Hologalegina</taxon>
        <taxon>IRL clade</taxon>
        <taxon>Trifolieae</taxon>
        <taxon>Trifolium</taxon>
    </lineage>
</organism>
<dbReference type="Proteomes" id="UP001177021">
    <property type="component" value="Unassembled WGS sequence"/>
</dbReference>
<comment type="caution">
    <text evidence="1">The sequence shown here is derived from an EMBL/GenBank/DDBJ whole genome shotgun (WGS) entry which is preliminary data.</text>
</comment>
<proteinExistence type="predicted"/>
<evidence type="ECO:0000313" key="2">
    <source>
        <dbReference type="Proteomes" id="UP001177021"/>
    </source>
</evidence>
<keyword evidence="2" id="KW-1185">Reference proteome</keyword>
<dbReference type="EMBL" id="CASHSV030000716">
    <property type="protein sequence ID" value="CAJ2674967.1"/>
    <property type="molecule type" value="Genomic_DNA"/>
</dbReference>